<organism evidence="2 3">
    <name type="scientific">Streptococcus macacae NCTC 11558</name>
    <dbReference type="NCBI Taxonomy" id="764298"/>
    <lineage>
        <taxon>Bacteria</taxon>
        <taxon>Bacillati</taxon>
        <taxon>Bacillota</taxon>
        <taxon>Bacilli</taxon>
        <taxon>Lactobacillales</taxon>
        <taxon>Streptococcaceae</taxon>
        <taxon>Streptococcus</taxon>
    </lineage>
</organism>
<dbReference type="InterPro" id="IPR017946">
    <property type="entry name" value="PLC-like_Pdiesterase_TIM-brl"/>
</dbReference>
<dbReference type="EMBL" id="AEUW02000001">
    <property type="protein sequence ID" value="EHJ52793.1"/>
    <property type="molecule type" value="Genomic_DNA"/>
</dbReference>
<dbReference type="CDD" id="cd08563">
    <property type="entry name" value="GDPD_TtGDE_like"/>
    <property type="match status" value="1"/>
</dbReference>
<protein>
    <submittedName>
        <fullName evidence="2">Glycerophosphodiester phosphodiesterase family protein</fullName>
    </submittedName>
</protein>
<dbReference type="PANTHER" id="PTHR46211">
    <property type="entry name" value="GLYCEROPHOSPHORYL DIESTER PHOSPHODIESTERASE"/>
    <property type="match status" value="1"/>
</dbReference>
<dbReference type="SUPFAM" id="SSF51695">
    <property type="entry name" value="PLC-like phosphodiesterases"/>
    <property type="match status" value="1"/>
</dbReference>
<evidence type="ECO:0000259" key="1">
    <source>
        <dbReference type="PROSITE" id="PS51704"/>
    </source>
</evidence>
<dbReference type="InterPro" id="IPR030395">
    <property type="entry name" value="GP_PDE_dom"/>
</dbReference>
<dbReference type="AlphaFoldDB" id="G5JYQ7"/>
<sequence length="242" mass="28300">MTEIFAHRGSKINRPENTLAAFAEAIRVGSDGIEIDVHRTKDNHLIVIHDERVDRTTNGSGLVRKLTLQEIKELDAGSWFHPHYFREKIPTLEEVLDYLEEKGFRGRLNIELKTNKYPYPKIEKQIAQLMQSKKLHFSYLYSSFNIWSLYLMKKHDPKADLAYIIKDQFFLLCWAQRLKFVKSIHLKHSAVFKRKAVWSKELRFWAVNEEASLQKLLSDCASGIITDKPEEAVKLKNLLSKE</sequence>
<dbReference type="OrthoDB" id="384721at2"/>
<dbReference type="Gene3D" id="3.20.20.190">
    <property type="entry name" value="Phosphatidylinositol (PI) phosphodiesterase"/>
    <property type="match status" value="1"/>
</dbReference>
<evidence type="ECO:0000313" key="3">
    <source>
        <dbReference type="Proteomes" id="UP000003573"/>
    </source>
</evidence>
<dbReference type="STRING" id="764298.STRMA_0321"/>
<dbReference type="PANTHER" id="PTHR46211:SF1">
    <property type="entry name" value="GLYCEROPHOSPHODIESTER PHOSPHODIESTERASE, CYTOPLASMIC"/>
    <property type="match status" value="1"/>
</dbReference>
<gene>
    <name evidence="2" type="ORF">STRMA_0321</name>
</gene>
<proteinExistence type="predicted"/>
<dbReference type="RefSeq" id="WP_003081246.1">
    <property type="nucleotide sequence ID" value="NZ_AEUW02000001.1"/>
</dbReference>
<dbReference type="GO" id="GO:0008081">
    <property type="term" value="F:phosphoric diester hydrolase activity"/>
    <property type="evidence" value="ECO:0007669"/>
    <property type="project" value="InterPro"/>
</dbReference>
<dbReference type="eggNOG" id="COG0584">
    <property type="taxonomic scope" value="Bacteria"/>
</dbReference>
<name>G5JYQ7_9STRE</name>
<dbReference type="GO" id="GO:0006629">
    <property type="term" value="P:lipid metabolic process"/>
    <property type="evidence" value="ECO:0007669"/>
    <property type="project" value="InterPro"/>
</dbReference>
<reference evidence="2 3" key="1">
    <citation type="journal article" date="2014" name="Int. J. Syst. Evol. Microbiol.">
        <title>Phylogenomics and the dynamic genome evolution of the genus Streptococcus.</title>
        <authorList>
            <consortium name="The Broad Institute Genome Sequencing Platform"/>
            <person name="Richards V.P."/>
            <person name="Palmer S.R."/>
            <person name="Pavinski Bitar P.D."/>
            <person name="Qin X."/>
            <person name="Weinstock G.M."/>
            <person name="Highlander S.K."/>
            <person name="Town C.D."/>
            <person name="Burne R.A."/>
            <person name="Stanhope M.J."/>
        </authorList>
    </citation>
    <scope>NUCLEOTIDE SEQUENCE [LARGE SCALE GENOMIC DNA]</scope>
    <source>
        <strain evidence="2 3">NCTC 11558</strain>
    </source>
</reference>
<accession>G5JYQ7</accession>
<comment type="caution">
    <text evidence="2">The sequence shown here is derived from an EMBL/GenBank/DDBJ whole genome shotgun (WGS) entry which is preliminary data.</text>
</comment>
<dbReference type="PROSITE" id="PS51704">
    <property type="entry name" value="GP_PDE"/>
    <property type="match status" value="1"/>
</dbReference>
<dbReference type="Pfam" id="PF03009">
    <property type="entry name" value="GDPD"/>
    <property type="match status" value="1"/>
</dbReference>
<dbReference type="Proteomes" id="UP000003573">
    <property type="component" value="Unassembled WGS sequence"/>
</dbReference>
<feature type="domain" description="GP-PDE" evidence="1">
    <location>
        <begin position="2"/>
        <end position="236"/>
    </location>
</feature>
<evidence type="ECO:0000313" key="2">
    <source>
        <dbReference type="EMBL" id="EHJ52793.1"/>
    </source>
</evidence>
<keyword evidence="3" id="KW-1185">Reference proteome</keyword>